<keyword evidence="16" id="KW-1185">Reference proteome</keyword>
<dbReference type="GO" id="GO:0000155">
    <property type="term" value="F:phosphorelay sensor kinase activity"/>
    <property type="evidence" value="ECO:0007669"/>
    <property type="project" value="InterPro"/>
</dbReference>
<comment type="subcellular location">
    <subcellularLocation>
        <location evidence="2">Cell membrane</location>
        <topology evidence="2">Multi-pass membrane protein</topology>
    </subcellularLocation>
</comment>
<dbReference type="Pfam" id="PF06580">
    <property type="entry name" value="His_kinase"/>
    <property type="match status" value="1"/>
</dbReference>
<dbReference type="Gene3D" id="3.30.450.40">
    <property type="match status" value="1"/>
</dbReference>
<keyword evidence="6" id="KW-0808">Transferase</keyword>
<evidence type="ECO:0000256" key="2">
    <source>
        <dbReference type="ARBA" id="ARBA00004651"/>
    </source>
</evidence>
<dbReference type="Gene3D" id="3.30.565.10">
    <property type="entry name" value="Histidine kinase-like ATPase, C-terminal domain"/>
    <property type="match status" value="1"/>
</dbReference>
<feature type="transmembrane region" description="Helical" evidence="14">
    <location>
        <begin position="182"/>
        <end position="206"/>
    </location>
</feature>
<dbReference type="InterPro" id="IPR010559">
    <property type="entry name" value="Sig_transdc_His_kin_internal"/>
</dbReference>
<organism evidence="15 16">
    <name type="scientific">Virgibacillus pantothenticus</name>
    <dbReference type="NCBI Taxonomy" id="1473"/>
    <lineage>
        <taxon>Bacteria</taxon>
        <taxon>Bacillati</taxon>
        <taxon>Bacillota</taxon>
        <taxon>Bacilli</taxon>
        <taxon>Bacillales</taxon>
        <taxon>Bacillaceae</taxon>
        <taxon>Virgibacillus</taxon>
    </lineage>
</organism>
<dbReference type="EC" id="2.7.13.3" evidence="3"/>
<dbReference type="Pfam" id="PF02518">
    <property type="entry name" value="HATPase_c"/>
    <property type="match status" value="1"/>
</dbReference>
<keyword evidence="11 14" id="KW-1133">Transmembrane helix</keyword>
<dbReference type="PATRIC" id="fig|1473.5.peg.1477"/>
<feature type="transmembrane region" description="Helical" evidence="14">
    <location>
        <begin position="151"/>
        <end position="170"/>
    </location>
</feature>
<reference evidence="16" key="1">
    <citation type="submission" date="2015-07" db="EMBL/GenBank/DDBJ databases">
        <title>Fjat-10053 dsm26.</title>
        <authorList>
            <person name="Liu B."/>
            <person name="Wang J."/>
            <person name="Zhu Y."/>
            <person name="Liu G."/>
            <person name="Chen Q."/>
            <person name="Chen Z."/>
            <person name="Lan J."/>
            <person name="Che J."/>
            <person name="Ge C."/>
            <person name="Shi H."/>
            <person name="Pan Z."/>
            <person name="Liu X."/>
        </authorList>
    </citation>
    <scope>NUCLEOTIDE SEQUENCE [LARGE SCALE GENOMIC DNA]</scope>
    <source>
        <strain evidence="16">DSM 26</strain>
    </source>
</reference>
<feature type="transmembrane region" description="Helical" evidence="14">
    <location>
        <begin position="45"/>
        <end position="63"/>
    </location>
</feature>
<evidence type="ECO:0000256" key="7">
    <source>
        <dbReference type="ARBA" id="ARBA00022692"/>
    </source>
</evidence>
<dbReference type="GO" id="GO:0005524">
    <property type="term" value="F:ATP binding"/>
    <property type="evidence" value="ECO:0007669"/>
    <property type="project" value="UniProtKB-KW"/>
</dbReference>
<evidence type="ECO:0000256" key="5">
    <source>
        <dbReference type="ARBA" id="ARBA00022553"/>
    </source>
</evidence>
<dbReference type="InterPro" id="IPR003018">
    <property type="entry name" value="GAF"/>
</dbReference>
<evidence type="ECO:0000256" key="12">
    <source>
        <dbReference type="ARBA" id="ARBA00023012"/>
    </source>
</evidence>
<dbReference type="GO" id="GO:0071555">
    <property type="term" value="P:cell wall organization"/>
    <property type="evidence" value="ECO:0007669"/>
    <property type="project" value="InterPro"/>
</dbReference>
<dbReference type="Pfam" id="PF01590">
    <property type="entry name" value="GAF"/>
    <property type="match status" value="1"/>
</dbReference>
<sequence length="583" mass="64995">MFDLLVMMLERLGIIVMIAFLLTRLQFFRNMISQHSLSQSQQYKAMLFFGLFGIIGTYTGLIFNTGTSEIERWRIGIEPDEAIANFRVIGVVVAGLLGGYKIGFGAGIIAGIHRFMLGGYTALSCGIATIIAGIFSGYFHKKQRYHSLPKVFTITATAEIIQMLLILLLSRPFEKNIPLVEVIGLPMVIANGLGGALFMLIIQVVVKEEEKVGASQAQLTLRVADKTLAHLRKGLHEKTAQAACDILYHEMDAIAVSMTNDKEILAHVGLGDDHHKQGNQIQTQITRDTIQSGKLIVASDQQIHCSQENCPLKAVVVAPLKQRGKTIGTLKFYYRSKEDINRLVKEMVSGLAKLLSNQLEIARAEEALQLARESEINALQAQIKPHFLFNTLNTITSLVRIDPMKARQLLVSLSHFLRQNLTVTTEKEITIEQELKHVQAYLDIEQTRFHDRLHVAYHIDESCLQETVPPLILQPIVENAMKHGLKDKKEDAHIHIHISKEGQSIQIAVTDNGKGIQEEQIQLIGKKVVSSSTGTGMALYNINRRLTMKFGEQAQLVIASKINEGTSVQFSIPAREHQTEEES</sequence>
<accession>A0A0L0QM01</accession>
<dbReference type="InterPro" id="IPR029016">
    <property type="entry name" value="GAF-like_dom_sf"/>
</dbReference>
<keyword evidence="8" id="KW-0547">Nucleotide-binding</keyword>
<evidence type="ECO:0000256" key="8">
    <source>
        <dbReference type="ARBA" id="ARBA00022741"/>
    </source>
</evidence>
<evidence type="ECO:0000256" key="1">
    <source>
        <dbReference type="ARBA" id="ARBA00000085"/>
    </source>
</evidence>
<proteinExistence type="predicted"/>
<dbReference type="GO" id="GO:0005886">
    <property type="term" value="C:plasma membrane"/>
    <property type="evidence" value="ECO:0007669"/>
    <property type="project" value="UniProtKB-SubCell"/>
</dbReference>
<dbReference type="PANTHER" id="PTHR34220">
    <property type="entry name" value="SENSOR HISTIDINE KINASE YPDA"/>
    <property type="match status" value="1"/>
</dbReference>
<gene>
    <name evidence="15" type="ORF">AFK71_14245</name>
</gene>
<evidence type="ECO:0000256" key="10">
    <source>
        <dbReference type="ARBA" id="ARBA00022840"/>
    </source>
</evidence>
<dbReference type="OrthoDB" id="9776552at2"/>
<feature type="transmembrane region" description="Helical" evidence="14">
    <location>
        <begin position="6"/>
        <end position="25"/>
    </location>
</feature>
<dbReference type="InterPro" id="IPR004358">
    <property type="entry name" value="Sig_transdc_His_kin-like_C"/>
</dbReference>
<keyword evidence="5" id="KW-0597">Phosphoprotein</keyword>
<keyword evidence="10" id="KW-0067">ATP-binding</keyword>
<comment type="caution">
    <text evidence="15">The sequence shown here is derived from an EMBL/GenBank/DDBJ whole genome shotgun (WGS) entry which is preliminary data.</text>
</comment>
<dbReference type="AlphaFoldDB" id="A0A0L0QM01"/>
<keyword evidence="4" id="KW-1003">Cell membrane</keyword>
<dbReference type="EMBL" id="LGTO01000007">
    <property type="protein sequence ID" value="KNE19622.1"/>
    <property type="molecule type" value="Genomic_DNA"/>
</dbReference>
<dbReference type="InterPro" id="IPR011620">
    <property type="entry name" value="Sig_transdc_His_kinase_LytS_TM"/>
</dbReference>
<dbReference type="SUPFAM" id="SSF55874">
    <property type="entry name" value="ATPase domain of HSP90 chaperone/DNA topoisomerase II/histidine kinase"/>
    <property type="match status" value="1"/>
</dbReference>
<evidence type="ECO:0000256" key="13">
    <source>
        <dbReference type="ARBA" id="ARBA00023136"/>
    </source>
</evidence>
<dbReference type="SMART" id="SM00387">
    <property type="entry name" value="HATPase_c"/>
    <property type="match status" value="1"/>
</dbReference>
<evidence type="ECO:0000313" key="16">
    <source>
        <dbReference type="Proteomes" id="UP000036780"/>
    </source>
</evidence>
<evidence type="ECO:0000256" key="3">
    <source>
        <dbReference type="ARBA" id="ARBA00012438"/>
    </source>
</evidence>
<evidence type="ECO:0000256" key="9">
    <source>
        <dbReference type="ARBA" id="ARBA00022777"/>
    </source>
</evidence>
<dbReference type="InterPro" id="IPR003594">
    <property type="entry name" value="HATPase_dom"/>
</dbReference>
<keyword evidence="12" id="KW-0902">Two-component regulatory system</keyword>
<dbReference type="PRINTS" id="PR00344">
    <property type="entry name" value="BCTRLSENSOR"/>
</dbReference>
<dbReference type="InterPro" id="IPR005467">
    <property type="entry name" value="His_kinase_dom"/>
</dbReference>
<keyword evidence="7 14" id="KW-0812">Transmembrane</keyword>
<dbReference type="InterPro" id="IPR050640">
    <property type="entry name" value="Bact_2-comp_sensor_kinase"/>
</dbReference>
<dbReference type="GeneID" id="66871348"/>
<keyword evidence="9 15" id="KW-0418">Kinase</keyword>
<feature type="transmembrane region" description="Helical" evidence="14">
    <location>
        <begin position="115"/>
        <end position="139"/>
    </location>
</feature>
<dbReference type="Proteomes" id="UP000036780">
    <property type="component" value="Unassembled WGS sequence"/>
</dbReference>
<evidence type="ECO:0000256" key="6">
    <source>
        <dbReference type="ARBA" id="ARBA00022679"/>
    </source>
</evidence>
<dbReference type="InterPro" id="IPR036890">
    <property type="entry name" value="HATPase_C_sf"/>
</dbReference>
<dbReference type="Pfam" id="PF07694">
    <property type="entry name" value="5TM-5TMR_LYT"/>
    <property type="match status" value="1"/>
</dbReference>
<name>A0A0L0QM01_VIRPA</name>
<evidence type="ECO:0000256" key="11">
    <source>
        <dbReference type="ARBA" id="ARBA00022989"/>
    </source>
</evidence>
<protein>
    <recommendedName>
        <fullName evidence="3">histidine kinase</fullName>
        <ecNumber evidence="3">2.7.13.3</ecNumber>
    </recommendedName>
</protein>
<evidence type="ECO:0000256" key="4">
    <source>
        <dbReference type="ARBA" id="ARBA00022475"/>
    </source>
</evidence>
<dbReference type="SUPFAM" id="SSF55781">
    <property type="entry name" value="GAF domain-like"/>
    <property type="match status" value="1"/>
</dbReference>
<evidence type="ECO:0000256" key="14">
    <source>
        <dbReference type="SAM" id="Phobius"/>
    </source>
</evidence>
<dbReference type="RefSeq" id="WP_050352169.1">
    <property type="nucleotide sequence ID" value="NZ_BOSN01000002.1"/>
</dbReference>
<comment type="catalytic activity">
    <reaction evidence="1">
        <text>ATP + protein L-histidine = ADP + protein N-phospho-L-histidine.</text>
        <dbReference type="EC" id="2.7.13.3"/>
    </reaction>
</comment>
<evidence type="ECO:0000313" key="15">
    <source>
        <dbReference type="EMBL" id="KNE19622.1"/>
    </source>
</evidence>
<dbReference type="PANTHER" id="PTHR34220:SF7">
    <property type="entry name" value="SENSOR HISTIDINE KINASE YPDA"/>
    <property type="match status" value="1"/>
</dbReference>
<dbReference type="PROSITE" id="PS50109">
    <property type="entry name" value="HIS_KIN"/>
    <property type="match status" value="1"/>
</dbReference>
<feature type="transmembrane region" description="Helical" evidence="14">
    <location>
        <begin position="83"/>
        <end position="103"/>
    </location>
</feature>
<keyword evidence="13 14" id="KW-0472">Membrane</keyword>